<dbReference type="InterPro" id="IPR003968">
    <property type="entry name" value="K_chnl_volt-dep_Kv"/>
</dbReference>
<feature type="compositionally biased region" description="Basic and acidic residues" evidence="12">
    <location>
        <begin position="34"/>
        <end position="50"/>
    </location>
</feature>
<feature type="transmembrane region" description="Helical" evidence="13">
    <location>
        <begin position="355"/>
        <end position="376"/>
    </location>
</feature>
<dbReference type="GO" id="GO:0005251">
    <property type="term" value="F:delayed rectifier potassium channel activity"/>
    <property type="evidence" value="ECO:0007669"/>
    <property type="project" value="TreeGrafter"/>
</dbReference>
<dbReference type="PRINTS" id="PR00169">
    <property type="entry name" value="KCHANNEL"/>
</dbReference>
<dbReference type="FunFam" id="3.30.710.10:FF:000053">
    <property type="entry name" value="potassium voltage-gated channel subfamily A member 4"/>
    <property type="match status" value="1"/>
</dbReference>
<keyword evidence="6" id="KW-0851">Voltage-gated channel</keyword>
<dbReference type="InterPro" id="IPR027359">
    <property type="entry name" value="Volt_channel_dom_sf"/>
</dbReference>
<keyword evidence="9" id="KW-0406">Ion transport</keyword>
<dbReference type="SMART" id="SM00225">
    <property type="entry name" value="BTB"/>
    <property type="match status" value="1"/>
</dbReference>
<feature type="transmembrane region" description="Helical" evidence="13">
    <location>
        <begin position="251"/>
        <end position="272"/>
    </location>
</feature>
<keyword evidence="2" id="KW-0813">Transport</keyword>
<evidence type="ECO:0000256" key="6">
    <source>
        <dbReference type="ARBA" id="ARBA00022882"/>
    </source>
</evidence>
<dbReference type="PANTHER" id="PTHR11537:SF155">
    <property type="entry name" value="POTASSIUM VOLTAGE-GATED CHANNEL SUBFAMILY A MEMBER 7"/>
    <property type="match status" value="1"/>
</dbReference>
<dbReference type="InterPro" id="IPR000210">
    <property type="entry name" value="BTB/POZ_dom"/>
</dbReference>
<dbReference type="SUPFAM" id="SSF81324">
    <property type="entry name" value="Voltage-gated potassium channels"/>
    <property type="match status" value="1"/>
</dbReference>
<protein>
    <submittedName>
        <fullName evidence="15">Voltage-gated potassium channel Kv1.7a</fullName>
    </submittedName>
</protein>
<dbReference type="GO" id="GO:0008076">
    <property type="term" value="C:voltage-gated potassium channel complex"/>
    <property type="evidence" value="ECO:0007669"/>
    <property type="project" value="InterPro"/>
</dbReference>
<evidence type="ECO:0000256" key="8">
    <source>
        <dbReference type="ARBA" id="ARBA00022989"/>
    </source>
</evidence>
<evidence type="ECO:0000256" key="12">
    <source>
        <dbReference type="SAM" id="MobiDB-lite"/>
    </source>
</evidence>
<evidence type="ECO:0000256" key="3">
    <source>
        <dbReference type="ARBA" id="ARBA00022538"/>
    </source>
</evidence>
<dbReference type="GO" id="GO:0001508">
    <property type="term" value="P:action potential"/>
    <property type="evidence" value="ECO:0007669"/>
    <property type="project" value="TreeGrafter"/>
</dbReference>
<evidence type="ECO:0000256" key="5">
    <source>
        <dbReference type="ARBA" id="ARBA00022826"/>
    </source>
</evidence>
<dbReference type="SUPFAM" id="SSF54695">
    <property type="entry name" value="POZ domain"/>
    <property type="match status" value="1"/>
</dbReference>
<keyword evidence="8 13" id="KW-1133">Transmembrane helix</keyword>
<evidence type="ECO:0000256" key="9">
    <source>
        <dbReference type="ARBA" id="ARBA00023065"/>
    </source>
</evidence>
<keyword evidence="3" id="KW-0633">Potassium transport</keyword>
<keyword evidence="5" id="KW-0631">Potassium channel</keyword>
<evidence type="ECO:0000313" key="15">
    <source>
        <dbReference type="EMBL" id="AYO51252.1"/>
    </source>
</evidence>
<comment type="subcellular location">
    <subcellularLocation>
        <location evidence="1">Membrane</location>
        <topology evidence="1">Multi-pass membrane protein</topology>
    </subcellularLocation>
</comment>
<dbReference type="Pfam" id="PF00520">
    <property type="entry name" value="Ion_trans"/>
    <property type="match status" value="1"/>
</dbReference>
<evidence type="ECO:0000256" key="13">
    <source>
        <dbReference type="SAM" id="Phobius"/>
    </source>
</evidence>
<feature type="transmembrane region" description="Helical" evidence="13">
    <location>
        <begin position="194"/>
        <end position="215"/>
    </location>
</feature>
<dbReference type="PRINTS" id="PR01491">
    <property type="entry name" value="KVCHANNEL"/>
</dbReference>
<dbReference type="Pfam" id="PF02214">
    <property type="entry name" value="BTB_2"/>
    <property type="match status" value="1"/>
</dbReference>
<dbReference type="InterPro" id="IPR003972">
    <property type="entry name" value="K_chnl_volt-dep_Kv1"/>
</dbReference>
<dbReference type="InterPro" id="IPR003131">
    <property type="entry name" value="T1-type_BTB"/>
</dbReference>
<keyword evidence="11 15" id="KW-0407">Ion channel</keyword>
<accession>A0A3G2STP5</accession>
<feature type="transmembrane region" description="Helical" evidence="13">
    <location>
        <begin position="417"/>
        <end position="444"/>
    </location>
</feature>
<feature type="region of interest" description="Disordered" evidence="12">
    <location>
        <begin position="1"/>
        <end position="50"/>
    </location>
</feature>
<dbReference type="EMBL" id="MH137731">
    <property type="protein sequence ID" value="AYO51252.1"/>
    <property type="molecule type" value="mRNA"/>
</dbReference>
<proteinExistence type="evidence at transcript level"/>
<evidence type="ECO:0000256" key="4">
    <source>
        <dbReference type="ARBA" id="ARBA00022692"/>
    </source>
</evidence>
<dbReference type="GO" id="GO:0051260">
    <property type="term" value="P:protein homooligomerization"/>
    <property type="evidence" value="ECO:0007669"/>
    <property type="project" value="InterPro"/>
</dbReference>
<evidence type="ECO:0000259" key="14">
    <source>
        <dbReference type="SMART" id="SM00225"/>
    </source>
</evidence>
<dbReference type="InterPro" id="IPR005821">
    <property type="entry name" value="Ion_trans_dom"/>
</dbReference>
<evidence type="ECO:0000256" key="10">
    <source>
        <dbReference type="ARBA" id="ARBA00023136"/>
    </source>
</evidence>
<sequence length="514" mass="58658">MDEESMSGLEREVGGMGTDGIQGLEEMHGGGSTRRLDMKNEEDNKGEGGKGCHYGNMWKGGWMLSERLAINVAGMRYETQLRTLAQFPDSLLGDPQRRLRYFDPLRNELFLDRNRVCFDAILTYYQSGGRLQRPSEIPVDVFLEELEFYQLGEETLERYKDDEGFPKEEVRILPKGRIASKVWSLFEYPDSSRYARIITIFSIVIIILSVTTFLLETIPELQTTEPPSKEDLLGAHNDTSQSSGFLSALDFFFVTECICVIWFSIELTLRFFSSPSKILFLKDYMNLVDFSSILPFFIEQFSDISRPPDMEEEESTLALFKIVRLVRVFRIFKLSRHSKGLQILGMTLKASMRELALLVFFLLIGVIIFSSAIYFAEGDKEDTTFLSIPYSFWWALVTMTTVGYGDMYPETVMGKMVGSLCAIAGVLTISLPVPVIVSNFSYFYHRANLTFDPSPYKHVKCSLWEEDDEDDKAKDYLALGGLYTPLNGTLPTYERNEVQQVGNVYIKEPLLTEV</sequence>
<dbReference type="InterPro" id="IPR028325">
    <property type="entry name" value="VG_K_chnl"/>
</dbReference>
<keyword evidence="4 13" id="KW-0812">Transmembrane</keyword>
<dbReference type="PANTHER" id="PTHR11537">
    <property type="entry name" value="VOLTAGE-GATED POTASSIUM CHANNEL"/>
    <property type="match status" value="1"/>
</dbReference>
<dbReference type="InterPro" id="IPR011333">
    <property type="entry name" value="SKP1/BTB/POZ_sf"/>
</dbReference>
<dbReference type="FunFam" id="1.10.287.70:FF:000002">
    <property type="entry name" value="Potassium voltage-gated channel subfamily a member"/>
    <property type="match status" value="1"/>
</dbReference>
<dbReference type="Gene3D" id="3.30.710.10">
    <property type="entry name" value="Potassium Channel Kv1.1, Chain A"/>
    <property type="match status" value="1"/>
</dbReference>
<dbReference type="Gene3D" id="1.20.120.350">
    <property type="entry name" value="Voltage-gated potassium channels. Chain C"/>
    <property type="match status" value="1"/>
</dbReference>
<keyword evidence="7" id="KW-0630">Potassium</keyword>
<reference evidence="15" key="1">
    <citation type="submission" date="2018-03" db="EMBL/GenBank/DDBJ databases">
        <authorList>
            <person name="Gallant J.R."/>
        </authorList>
    </citation>
    <scope>NUCLEOTIDE SEQUENCE</scope>
</reference>
<dbReference type="Gene3D" id="1.10.287.70">
    <property type="match status" value="1"/>
</dbReference>
<evidence type="ECO:0000256" key="7">
    <source>
        <dbReference type="ARBA" id="ARBA00022958"/>
    </source>
</evidence>
<evidence type="ECO:0000256" key="2">
    <source>
        <dbReference type="ARBA" id="ARBA00022448"/>
    </source>
</evidence>
<name>A0A3G2STP5_9TELE</name>
<organism evidence="15">
    <name type="scientific">Brienomyrus brachyistius</name>
    <dbReference type="NCBI Taxonomy" id="42636"/>
    <lineage>
        <taxon>Eukaryota</taxon>
        <taxon>Metazoa</taxon>
        <taxon>Chordata</taxon>
        <taxon>Craniata</taxon>
        <taxon>Vertebrata</taxon>
        <taxon>Euteleostomi</taxon>
        <taxon>Actinopterygii</taxon>
        <taxon>Neopterygii</taxon>
        <taxon>Teleostei</taxon>
        <taxon>Osteoglossocephala</taxon>
        <taxon>Osteoglossomorpha</taxon>
        <taxon>Osteoglossiformes</taxon>
        <taxon>Mormyridae</taxon>
        <taxon>Brienomyrus</taxon>
    </lineage>
</organism>
<evidence type="ECO:0000256" key="11">
    <source>
        <dbReference type="ARBA" id="ARBA00023303"/>
    </source>
</evidence>
<dbReference type="FunFam" id="1.20.120.350:FF:000074">
    <property type="entry name" value="SHaW family of potassium channels"/>
    <property type="match status" value="1"/>
</dbReference>
<feature type="transmembrane region" description="Helical" evidence="13">
    <location>
        <begin position="388"/>
        <end position="405"/>
    </location>
</feature>
<evidence type="ECO:0000256" key="1">
    <source>
        <dbReference type="ARBA" id="ARBA00004141"/>
    </source>
</evidence>
<dbReference type="PRINTS" id="PR01496">
    <property type="entry name" value="SHAKERCHANEL"/>
</dbReference>
<feature type="domain" description="BTB" evidence="14">
    <location>
        <begin position="66"/>
        <end position="160"/>
    </location>
</feature>
<dbReference type="AlphaFoldDB" id="A0A3G2STP5"/>
<keyword evidence="10 13" id="KW-0472">Membrane</keyword>